<dbReference type="EMBL" id="MUBC01000035">
    <property type="protein sequence ID" value="ONM43138.1"/>
    <property type="molecule type" value="Genomic_DNA"/>
</dbReference>
<evidence type="ECO:0000313" key="1">
    <source>
        <dbReference type="EMBL" id="ONM43138.1"/>
    </source>
</evidence>
<dbReference type="RefSeq" id="WP_083728375.1">
    <property type="nucleotide sequence ID" value="NZ_FOUD01000001.1"/>
</dbReference>
<dbReference type="Pfam" id="PF16786">
    <property type="entry name" value="RecA_dep_nuc"/>
    <property type="match status" value="1"/>
</dbReference>
<reference evidence="1 2" key="1">
    <citation type="submission" date="2017-01" db="EMBL/GenBank/DDBJ databases">
        <title>Draft genome sequence of Pseudomonas pachastrellae type strain CCUG 46540T from a deep sea.</title>
        <authorList>
            <person name="Gomila M."/>
            <person name="Mulet M."/>
            <person name="Lalucat J."/>
            <person name="Garcia-Valdes E."/>
        </authorList>
    </citation>
    <scope>NUCLEOTIDE SEQUENCE [LARGE SCALE GENOMIC DNA]</scope>
    <source>
        <strain evidence="1 2">CCUG 46540</strain>
    </source>
</reference>
<dbReference type="Gene3D" id="3.30.40.190">
    <property type="match status" value="1"/>
</dbReference>
<name>A0A1S8DCI4_9GAMM</name>
<dbReference type="OrthoDB" id="8966986at2"/>
<keyword evidence="2" id="KW-1185">Reference proteome</keyword>
<organism evidence="1 2">
    <name type="scientific">Halopseudomonas pachastrellae</name>
    <dbReference type="NCBI Taxonomy" id="254161"/>
    <lineage>
        <taxon>Bacteria</taxon>
        <taxon>Pseudomonadati</taxon>
        <taxon>Pseudomonadota</taxon>
        <taxon>Gammaproteobacteria</taxon>
        <taxon>Pseudomonadales</taxon>
        <taxon>Pseudomonadaceae</taxon>
        <taxon>Halopseudomonas</taxon>
    </lineage>
</organism>
<comment type="caution">
    <text evidence="1">The sequence shown here is derived from an EMBL/GenBank/DDBJ whole genome shotgun (WGS) entry which is preliminary data.</text>
</comment>
<dbReference type="AlphaFoldDB" id="A0A1S8DCI4"/>
<gene>
    <name evidence="1" type="ORF">BXT89_14390</name>
</gene>
<dbReference type="Proteomes" id="UP000242847">
    <property type="component" value="Unassembled WGS sequence"/>
</dbReference>
<accession>A0A1S8DCI4</accession>
<evidence type="ECO:0008006" key="3">
    <source>
        <dbReference type="Google" id="ProtNLM"/>
    </source>
</evidence>
<dbReference type="STRING" id="254161.SAMN05216256_101101"/>
<dbReference type="InterPro" id="IPR031875">
    <property type="entry name" value="RecA_dep_nuc"/>
</dbReference>
<evidence type="ECO:0000313" key="2">
    <source>
        <dbReference type="Proteomes" id="UP000242847"/>
    </source>
</evidence>
<proteinExistence type="predicted"/>
<protein>
    <recommendedName>
        <fullName evidence="3">Recombinase</fullName>
    </recommendedName>
</protein>
<sequence length="125" mass="13803">MKGAPVTKAQQAYWSLLCDHVGCIACRADDRLNNWCSVHHIEGRTKPDAHWLVLPLCAPHHQGTGGNVIAVHINKFRFEQRYGAQLELLRQCAEILAAKGFVLPDPVPGILASLPDTRGVTRCEL</sequence>